<organism evidence="1 2">
    <name type="scientific">Ambrosia artemisiifolia</name>
    <name type="common">Common ragweed</name>
    <dbReference type="NCBI Taxonomy" id="4212"/>
    <lineage>
        <taxon>Eukaryota</taxon>
        <taxon>Viridiplantae</taxon>
        <taxon>Streptophyta</taxon>
        <taxon>Embryophyta</taxon>
        <taxon>Tracheophyta</taxon>
        <taxon>Spermatophyta</taxon>
        <taxon>Magnoliopsida</taxon>
        <taxon>eudicotyledons</taxon>
        <taxon>Gunneridae</taxon>
        <taxon>Pentapetalae</taxon>
        <taxon>asterids</taxon>
        <taxon>campanulids</taxon>
        <taxon>Asterales</taxon>
        <taxon>Asteraceae</taxon>
        <taxon>Asteroideae</taxon>
        <taxon>Heliantheae alliance</taxon>
        <taxon>Heliantheae</taxon>
        <taxon>Ambrosia</taxon>
    </lineage>
</organism>
<protein>
    <submittedName>
        <fullName evidence="1">Uncharacterized protein</fullName>
    </submittedName>
</protein>
<dbReference type="EMBL" id="JAMZMK010000067">
    <property type="protein sequence ID" value="KAI7757757.1"/>
    <property type="molecule type" value="Genomic_DNA"/>
</dbReference>
<name>A0AAD5DDG4_AMBAR</name>
<dbReference type="AlphaFoldDB" id="A0AAD5DDG4"/>
<keyword evidence="2" id="KW-1185">Reference proteome</keyword>
<accession>A0AAD5DDG4</accession>
<gene>
    <name evidence="1" type="ORF">M8C21_001691</name>
</gene>
<evidence type="ECO:0000313" key="1">
    <source>
        <dbReference type="EMBL" id="KAI7757757.1"/>
    </source>
</evidence>
<comment type="caution">
    <text evidence="1">The sequence shown here is derived from an EMBL/GenBank/DDBJ whole genome shotgun (WGS) entry which is preliminary data.</text>
</comment>
<feature type="non-terminal residue" evidence="1">
    <location>
        <position position="1"/>
    </location>
</feature>
<reference evidence="1" key="1">
    <citation type="submission" date="2022-06" db="EMBL/GenBank/DDBJ databases">
        <title>Uncovering the hologenomic basis of an extraordinary plant invasion.</title>
        <authorList>
            <person name="Bieker V.C."/>
            <person name="Martin M.D."/>
            <person name="Gilbert T."/>
            <person name="Hodgins K."/>
            <person name="Battlay P."/>
            <person name="Petersen B."/>
            <person name="Wilson J."/>
        </authorList>
    </citation>
    <scope>NUCLEOTIDE SEQUENCE</scope>
    <source>
        <strain evidence="1">AA19_3_7</strain>
        <tissue evidence="1">Leaf</tissue>
    </source>
</reference>
<dbReference type="Proteomes" id="UP001206925">
    <property type="component" value="Unassembled WGS sequence"/>
</dbReference>
<evidence type="ECO:0000313" key="2">
    <source>
        <dbReference type="Proteomes" id="UP001206925"/>
    </source>
</evidence>
<sequence length="39" mass="4445">MSAMQILEKSKQVSGEEKTTPVEFHAFEDKKFAFKIKVG</sequence>
<proteinExistence type="predicted"/>